<dbReference type="InterPro" id="IPR011990">
    <property type="entry name" value="TPR-like_helical_dom_sf"/>
</dbReference>
<keyword evidence="7" id="KW-0175">Coiled coil</keyword>
<dbReference type="SMART" id="SM00670">
    <property type="entry name" value="PINc"/>
    <property type="match status" value="1"/>
</dbReference>
<dbReference type="Proteomes" id="UP001228049">
    <property type="component" value="Unassembled WGS sequence"/>
</dbReference>
<dbReference type="GO" id="GO:0000184">
    <property type="term" value="P:nuclear-transcribed mRNA catabolic process, nonsense-mediated decay"/>
    <property type="evidence" value="ECO:0007669"/>
    <property type="project" value="UniProtKB-KW"/>
</dbReference>
<evidence type="ECO:0000256" key="7">
    <source>
        <dbReference type="SAM" id="Coils"/>
    </source>
</evidence>
<dbReference type="Gene3D" id="1.25.40.10">
    <property type="entry name" value="Tetratricopeptide repeat domain"/>
    <property type="match status" value="1"/>
</dbReference>
<dbReference type="InterPro" id="IPR019458">
    <property type="entry name" value="Est1-like_N"/>
</dbReference>
<comment type="function">
    <text evidence="6">Plays a role in nonsense-mediated mRNA decay.</text>
</comment>
<feature type="region of interest" description="Disordered" evidence="8">
    <location>
        <begin position="368"/>
        <end position="507"/>
    </location>
</feature>
<dbReference type="GO" id="GO:0042162">
    <property type="term" value="F:telomeric DNA binding"/>
    <property type="evidence" value="ECO:0007669"/>
    <property type="project" value="TreeGrafter"/>
</dbReference>
<feature type="domain" description="PIN" evidence="9">
    <location>
        <begin position="817"/>
        <end position="940"/>
    </location>
</feature>
<dbReference type="Pfam" id="PF13638">
    <property type="entry name" value="PIN_4"/>
    <property type="match status" value="1"/>
</dbReference>
<proteinExistence type="predicted"/>
<evidence type="ECO:0000313" key="10">
    <source>
        <dbReference type="EMBL" id="KAK1895870.1"/>
    </source>
</evidence>
<dbReference type="SUPFAM" id="SSF48452">
    <property type="entry name" value="TPR-like"/>
    <property type="match status" value="1"/>
</dbReference>
<accession>A0AAD9C4S6</accession>
<comment type="caution">
    <text evidence="10">The sequence shown here is derived from an EMBL/GenBank/DDBJ whole genome shotgun (WGS) entry which is preliminary data.</text>
</comment>
<evidence type="ECO:0000256" key="4">
    <source>
        <dbReference type="ARBA" id="ARBA00023161"/>
    </source>
</evidence>
<keyword evidence="4 6" id="KW-0866">Nonsense-mediated mRNA decay</keyword>
<evidence type="ECO:0000256" key="8">
    <source>
        <dbReference type="SAM" id="MobiDB-lite"/>
    </source>
</evidence>
<evidence type="ECO:0000256" key="2">
    <source>
        <dbReference type="ARBA" id="ARBA00004496"/>
    </source>
</evidence>
<keyword evidence="3" id="KW-0963">Cytoplasm</keyword>
<feature type="compositionally biased region" description="Acidic residues" evidence="8">
    <location>
        <begin position="422"/>
        <end position="439"/>
    </location>
</feature>
<evidence type="ECO:0000259" key="9">
    <source>
        <dbReference type="SMART" id="SM00670"/>
    </source>
</evidence>
<reference evidence="10" key="1">
    <citation type="submission" date="2023-04" db="EMBL/GenBank/DDBJ databases">
        <title>Chromosome-level genome of Chaenocephalus aceratus.</title>
        <authorList>
            <person name="Park H."/>
        </authorList>
    </citation>
    <scope>NUCLEOTIDE SEQUENCE</scope>
    <source>
        <strain evidence="10">DE</strain>
        <tissue evidence="10">Muscle</tissue>
    </source>
</reference>
<name>A0AAD9C4S6_DISEL</name>
<dbReference type="Gene3D" id="3.40.50.1010">
    <property type="entry name" value="5'-nuclease"/>
    <property type="match status" value="1"/>
</dbReference>
<evidence type="ECO:0000256" key="3">
    <source>
        <dbReference type="ARBA" id="ARBA00022490"/>
    </source>
</evidence>
<evidence type="ECO:0000256" key="5">
    <source>
        <dbReference type="ARBA" id="ARBA00023242"/>
    </source>
</evidence>
<feature type="coiled-coil region" evidence="7">
    <location>
        <begin position="760"/>
        <end position="803"/>
    </location>
</feature>
<dbReference type="PANTHER" id="PTHR15696">
    <property type="entry name" value="SMG-7 SUPPRESSOR WITH MORPHOLOGICAL EFFECT ON GENITALIA PROTEIN 7"/>
    <property type="match status" value="1"/>
</dbReference>
<dbReference type="GO" id="GO:0005697">
    <property type="term" value="C:telomerase holoenzyme complex"/>
    <property type="evidence" value="ECO:0007669"/>
    <property type="project" value="TreeGrafter"/>
</dbReference>
<sequence length="978" mass="109513">MFLHPVDYGRKAEELLWRKVYYEVIQVIKTNKKHIHSRSALECAYRTHLIAGVGFYQHLLLYIQSHYQLELQDCIDWTHVTDPLIGRKKPVSATPKEMEWAQMACHRCLVYLGDLARYQNELAGVEAEQLAERFYHQALSVMPHVGMPFNQLGTLAGSKFYNVEATYYYLRCIQSESPFEGAYGNLKRLFDKAAKMYHQVKKQEMKKLSPSRQRSKDIKHLLVSFMYLQSLLQPKNSLMETELTSLCQSVLEDFNLVLFYLPPPSHAGAHHPPSEEEEEQQLAESSCPVLPDSLVFKMVVTCLMVVHSLKRGGSKQYSASIAFTLALFSHLVNHVNIRLQAELEEGESQVPPLHTDVTDDLEMRDVSAPATEGKPLQNGSLEQEDEERRRRKTALRGSPGQSSIRQEGDKERGGGGVWGSGSEEEEEEGGTAFDVETDSDMNSQESRSDLEDIEDVESPDNLEGQAREQQDEEEDEEQPKEEGGGDRDGDTPPATNGPLTPSDSSISSNLQAMSSTLFQAKRCFRLAPTFSNMLLRPQASSPPGIPTPTEVSAPPSQETPPPPGETPCDINPGTANGTTTENDLDSDTEGSQHSTQSVPSEKTLLEKLEILTNQGLIQVVKVFVDWLRTNTDIILMCAQSSQSLWNRLSVLLNLLPDGSKMLEAELGLSAEVTELLNECEQPGLIQSLLLPEDLALRHLPALNAAHRRLDFTHRNPSLSSLQECVVRVCCIRSFGHFLTNLQGNVLHFNPEAGIFTSISQSEQDNLVQQAKAQIQMAEEEARRNRLMRDMAQLRLQLEVSQLEGSLQQPKAQSSMSPYLVPDTAALCQHLNLIRQLAGSGCFIIIIPRTVIDGLDRLKKENAGARDGIRFLESEFRKGNRYIRCQKEAGKSFERDKLKRQDIEAWQLYKMVDSCRQLTVSQSNGDEDTAGMVTILTDHQVEELCTRSAAMKAAIQAAGSAGMELKNIVEFYRQWKEIG</sequence>
<dbReference type="PANTHER" id="PTHR15696:SF7">
    <property type="entry name" value="NONSENSE-MEDIATED MRNA DECAY FACTOR"/>
    <property type="match status" value="1"/>
</dbReference>
<organism evidence="10 11">
    <name type="scientific">Dissostichus eleginoides</name>
    <name type="common">Patagonian toothfish</name>
    <name type="synonym">Dissostichus amissus</name>
    <dbReference type="NCBI Taxonomy" id="100907"/>
    <lineage>
        <taxon>Eukaryota</taxon>
        <taxon>Metazoa</taxon>
        <taxon>Chordata</taxon>
        <taxon>Craniata</taxon>
        <taxon>Vertebrata</taxon>
        <taxon>Euteleostomi</taxon>
        <taxon>Actinopterygii</taxon>
        <taxon>Neopterygii</taxon>
        <taxon>Teleostei</taxon>
        <taxon>Neoteleostei</taxon>
        <taxon>Acanthomorphata</taxon>
        <taxon>Eupercaria</taxon>
        <taxon>Perciformes</taxon>
        <taxon>Notothenioidei</taxon>
        <taxon>Nototheniidae</taxon>
        <taxon>Dissostichus</taxon>
    </lineage>
</organism>
<dbReference type="AlphaFoldDB" id="A0AAD9C4S6"/>
<dbReference type="InterPro" id="IPR002716">
    <property type="entry name" value="PIN_dom"/>
</dbReference>
<feature type="region of interest" description="Disordered" evidence="8">
    <location>
        <begin position="535"/>
        <end position="600"/>
    </location>
</feature>
<dbReference type="GO" id="GO:0070034">
    <property type="term" value="F:telomerase RNA binding"/>
    <property type="evidence" value="ECO:0007669"/>
    <property type="project" value="TreeGrafter"/>
</dbReference>
<protein>
    <recommendedName>
        <fullName evidence="6">Nonsense-mediated mRNA decay factor</fullName>
    </recommendedName>
</protein>
<feature type="compositionally biased region" description="Polar residues" evidence="8">
    <location>
        <begin position="589"/>
        <end position="600"/>
    </location>
</feature>
<keyword evidence="5 6" id="KW-0539">Nucleus</keyword>
<dbReference type="InterPro" id="IPR045153">
    <property type="entry name" value="Est1/Ebs1-like"/>
</dbReference>
<dbReference type="Pfam" id="PF10373">
    <property type="entry name" value="EST1_DNA_bind"/>
    <property type="match status" value="1"/>
</dbReference>
<evidence type="ECO:0000256" key="1">
    <source>
        <dbReference type="ARBA" id="ARBA00004123"/>
    </source>
</evidence>
<feature type="compositionally biased region" description="Basic and acidic residues" evidence="8">
    <location>
        <begin position="480"/>
        <end position="490"/>
    </location>
</feature>
<dbReference type="GO" id="GO:0005737">
    <property type="term" value="C:cytoplasm"/>
    <property type="evidence" value="ECO:0007669"/>
    <property type="project" value="UniProtKB-SubCell"/>
</dbReference>
<feature type="compositionally biased region" description="Acidic residues" evidence="8">
    <location>
        <begin position="470"/>
        <end position="479"/>
    </location>
</feature>
<evidence type="ECO:0000256" key="6">
    <source>
        <dbReference type="RuleBase" id="RU369098"/>
    </source>
</evidence>
<feature type="compositionally biased region" description="Acidic residues" evidence="8">
    <location>
        <begin position="451"/>
        <end position="460"/>
    </location>
</feature>
<evidence type="ECO:0000313" key="11">
    <source>
        <dbReference type="Proteomes" id="UP001228049"/>
    </source>
</evidence>
<dbReference type="CDD" id="cd09884">
    <property type="entry name" value="PIN_Smg5-like"/>
    <property type="match status" value="1"/>
</dbReference>
<keyword evidence="11" id="KW-1185">Reference proteome</keyword>
<gene>
    <name evidence="10" type="ORF">KUDE01_021321</name>
</gene>
<dbReference type="Pfam" id="PF10374">
    <property type="entry name" value="EST1"/>
    <property type="match status" value="1"/>
</dbReference>
<dbReference type="EMBL" id="JASDAP010000010">
    <property type="protein sequence ID" value="KAK1895870.1"/>
    <property type="molecule type" value="Genomic_DNA"/>
</dbReference>
<comment type="subcellular location">
    <subcellularLocation>
        <location evidence="2">Cytoplasm</location>
    </subcellularLocation>
    <subcellularLocation>
        <location evidence="1 6">Nucleus</location>
    </subcellularLocation>
</comment>
<dbReference type="FunFam" id="3.40.50.1010:FF:000017">
    <property type="entry name" value="protein SMG5 isoform X2"/>
    <property type="match status" value="1"/>
</dbReference>
<dbReference type="InterPro" id="IPR018834">
    <property type="entry name" value="DNA/RNA-bd_Est1-type"/>
</dbReference>
<feature type="compositionally biased region" description="Polar residues" evidence="8">
    <location>
        <begin position="493"/>
        <end position="507"/>
    </location>
</feature>